<organism evidence="4 5">
    <name type="scientific">Terriglobus albidus</name>
    <dbReference type="NCBI Taxonomy" id="1592106"/>
    <lineage>
        <taxon>Bacteria</taxon>
        <taxon>Pseudomonadati</taxon>
        <taxon>Acidobacteriota</taxon>
        <taxon>Terriglobia</taxon>
        <taxon>Terriglobales</taxon>
        <taxon>Acidobacteriaceae</taxon>
        <taxon>Terriglobus</taxon>
    </lineage>
</organism>
<feature type="transmembrane region" description="Helical" evidence="2">
    <location>
        <begin position="34"/>
        <end position="53"/>
    </location>
</feature>
<dbReference type="EMBL" id="CP042806">
    <property type="protein sequence ID" value="QEE27935.1"/>
    <property type="molecule type" value="Genomic_DNA"/>
</dbReference>
<reference evidence="4 5" key="1">
    <citation type="submission" date="2019-08" db="EMBL/GenBank/DDBJ databases">
        <title>Complete genome sequence of Terriglobus albidus strain ORNL.</title>
        <authorList>
            <person name="Podar M."/>
        </authorList>
    </citation>
    <scope>NUCLEOTIDE SEQUENCE [LARGE SCALE GENOMIC DNA]</scope>
    <source>
        <strain evidence="4 5">ORNL</strain>
    </source>
</reference>
<dbReference type="Proteomes" id="UP000321820">
    <property type="component" value="Chromosome"/>
</dbReference>
<evidence type="ECO:0000256" key="1">
    <source>
        <dbReference type="SAM" id="MobiDB-lite"/>
    </source>
</evidence>
<dbReference type="Pfam" id="PF01569">
    <property type="entry name" value="PAP2"/>
    <property type="match status" value="1"/>
</dbReference>
<keyword evidence="2" id="KW-0472">Membrane</keyword>
<feature type="domain" description="Phosphatidic acid phosphatase type 2/haloperoxidase" evidence="3">
    <location>
        <begin position="244"/>
        <end position="358"/>
    </location>
</feature>
<gene>
    <name evidence="4" type="ORF">FTW19_07955</name>
</gene>
<protein>
    <submittedName>
        <fullName evidence="4">Phosphatase PAP2 family protein</fullName>
    </submittedName>
</protein>
<dbReference type="Gene3D" id="1.20.144.10">
    <property type="entry name" value="Phosphatidic acid phosphatase type 2/haloperoxidase"/>
    <property type="match status" value="1"/>
</dbReference>
<dbReference type="RefSeq" id="WP_147647125.1">
    <property type="nucleotide sequence ID" value="NZ_CP042806.1"/>
</dbReference>
<evidence type="ECO:0000313" key="4">
    <source>
        <dbReference type="EMBL" id="QEE27935.1"/>
    </source>
</evidence>
<feature type="transmembrane region" description="Helical" evidence="2">
    <location>
        <begin position="65"/>
        <end position="84"/>
    </location>
</feature>
<dbReference type="OrthoDB" id="112110at2"/>
<dbReference type="AlphaFoldDB" id="A0A5B9EA00"/>
<sequence length="376" mass="41043">MNRPLQLVAIFFVIMTFLVPQLERFDGWDCVGLTGSAEFSAFLIVLFIFPQTARRGSVVRTVTNRRSLSFVICILICTATSVVAQNDSSTPQKSTAPADQNKPEKKETPQPQTNPATQANLPNAPSSLITAKPHGQGKIPLEDIPHPPVTLKQIPLNVVGDTYRIFTSPIYIRPGDFRWILPVAAATGVSLTQDSRVARDIVSHDPGFNNAADNVSYVLEYGYVGGSAAMYGIGIATHNDHLRETGLLSGEAEGDAQIFQQIVKLASFRERPSNVDNYAGNFYQLSSGTNSSFISGHSMTAWSAAAVIAAEYPSRWKQVAIYSGATATSLTRVLAEKHFPTDVLLGSIAGWMIGHYVVRAHHHFPIYRHHDSQPPL</sequence>
<name>A0A5B9EA00_9BACT</name>
<keyword evidence="5" id="KW-1185">Reference proteome</keyword>
<evidence type="ECO:0000259" key="3">
    <source>
        <dbReference type="SMART" id="SM00014"/>
    </source>
</evidence>
<dbReference type="SMART" id="SM00014">
    <property type="entry name" value="acidPPc"/>
    <property type="match status" value="1"/>
</dbReference>
<dbReference type="KEGG" id="talb:FTW19_07955"/>
<dbReference type="InterPro" id="IPR000326">
    <property type="entry name" value="PAP2/HPO"/>
</dbReference>
<dbReference type="InterPro" id="IPR036938">
    <property type="entry name" value="PAP2/HPO_sf"/>
</dbReference>
<feature type="compositionally biased region" description="Polar residues" evidence="1">
    <location>
        <begin position="87"/>
        <end position="98"/>
    </location>
</feature>
<dbReference type="SUPFAM" id="SSF48317">
    <property type="entry name" value="Acid phosphatase/Vanadium-dependent haloperoxidase"/>
    <property type="match status" value="1"/>
</dbReference>
<accession>A0A5B9EA00</accession>
<evidence type="ECO:0000313" key="5">
    <source>
        <dbReference type="Proteomes" id="UP000321820"/>
    </source>
</evidence>
<keyword evidence="2" id="KW-1133">Transmembrane helix</keyword>
<feature type="compositionally biased region" description="Polar residues" evidence="1">
    <location>
        <begin position="109"/>
        <end position="129"/>
    </location>
</feature>
<keyword evidence="2" id="KW-0812">Transmembrane</keyword>
<proteinExistence type="predicted"/>
<evidence type="ECO:0000256" key="2">
    <source>
        <dbReference type="SAM" id="Phobius"/>
    </source>
</evidence>
<feature type="region of interest" description="Disordered" evidence="1">
    <location>
        <begin position="87"/>
        <end position="129"/>
    </location>
</feature>